<keyword evidence="3" id="KW-1185">Reference proteome</keyword>
<reference evidence="2" key="1">
    <citation type="submission" date="2023-01" db="EMBL/GenBank/DDBJ databases">
        <title>The diversity of Class Acidimicrobiia in South China Sea sediment environments and the proposal of Iamia marina sp. nov., a novel species of the genus Iamia.</title>
        <authorList>
            <person name="He Y."/>
            <person name="Tian X."/>
        </authorList>
    </citation>
    <scope>NUCLEOTIDE SEQUENCE</scope>
    <source>
        <strain evidence="2">DSM 19957</strain>
    </source>
</reference>
<organism evidence="2 3">
    <name type="scientific">Iamia majanohamensis</name>
    <dbReference type="NCBI Taxonomy" id="467976"/>
    <lineage>
        <taxon>Bacteria</taxon>
        <taxon>Bacillati</taxon>
        <taxon>Actinomycetota</taxon>
        <taxon>Acidimicrobiia</taxon>
        <taxon>Acidimicrobiales</taxon>
        <taxon>Iamiaceae</taxon>
        <taxon>Iamia</taxon>
    </lineage>
</organism>
<dbReference type="EMBL" id="CP116942">
    <property type="protein sequence ID" value="WCO66421.1"/>
    <property type="molecule type" value="Genomic_DNA"/>
</dbReference>
<dbReference type="Proteomes" id="UP001216390">
    <property type="component" value="Chromosome"/>
</dbReference>
<evidence type="ECO:0000313" key="2">
    <source>
        <dbReference type="EMBL" id="WCO66421.1"/>
    </source>
</evidence>
<gene>
    <name evidence="2" type="ORF">PO878_18135</name>
</gene>
<name>A0AAE9Y6E4_9ACTN</name>
<accession>A0AAE9Y6E4</accession>
<protein>
    <submittedName>
        <fullName evidence="2">Uncharacterized protein</fullName>
    </submittedName>
</protein>
<evidence type="ECO:0000313" key="3">
    <source>
        <dbReference type="Proteomes" id="UP001216390"/>
    </source>
</evidence>
<dbReference type="AlphaFoldDB" id="A0AAE9Y6E4"/>
<feature type="compositionally biased region" description="Acidic residues" evidence="1">
    <location>
        <begin position="65"/>
        <end position="85"/>
    </location>
</feature>
<proteinExistence type="predicted"/>
<feature type="compositionally biased region" description="Acidic residues" evidence="1">
    <location>
        <begin position="13"/>
        <end position="25"/>
    </location>
</feature>
<sequence>MRLRRLLGRGDDGEGPDDGDVDGEDVPVAGASEDDEGEAPSADRRHDGDDGVAPATAGGEAEVPAGDDEDDEDAATTDDGADDDVAATTGDGADDDGGEGRRGFREVDFELSDWGARERKLLDEMLEGEGVRRVWQAGTLVVGARDADVVDDLIDEIDDRIALDLPPDVDPVVYDVRDWPEGLEDRFVEALIDDRVAHLRGYQEITVGVDDEERVDALVEQVTSAWEDEQPDEDELDGPDAQEVLSELFVTSDRLLHDASDKAATVRFDDAAQAAASMPVPFGFDESGWEAINAAAAVLRERLGDADAGDEEIEEAATALRTLLRPLV</sequence>
<dbReference type="KEGG" id="ima:PO878_18135"/>
<feature type="region of interest" description="Disordered" evidence="1">
    <location>
        <begin position="1"/>
        <end position="105"/>
    </location>
</feature>
<dbReference type="RefSeq" id="WP_272735944.1">
    <property type="nucleotide sequence ID" value="NZ_CP116942.1"/>
</dbReference>
<evidence type="ECO:0000256" key="1">
    <source>
        <dbReference type="SAM" id="MobiDB-lite"/>
    </source>
</evidence>